<dbReference type="SUPFAM" id="SSF53067">
    <property type="entry name" value="Actin-like ATPase domain"/>
    <property type="match status" value="1"/>
</dbReference>
<dbReference type="Gene3D" id="3.30.420.40">
    <property type="match status" value="2"/>
</dbReference>
<evidence type="ECO:0000313" key="6">
    <source>
        <dbReference type="EMBL" id="GAV23259.1"/>
    </source>
</evidence>
<feature type="domain" description="ATPase BadF/BadG/BcrA/BcrD type" evidence="5">
    <location>
        <begin position="296"/>
        <end position="544"/>
    </location>
</feature>
<accession>A0A1L8CWM5</accession>
<dbReference type="InterPro" id="IPR043129">
    <property type="entry name" value="ATPase_NBD"/>
</dbReference>
<dbReference type="InterPro" id="IPR051805">
    <property type="entry name" value="Dehydratase_Activator_Redct"/>
</dbReference>
<proteinExistence type="predicted"/>
<organism evidence="6 7">
    <name type="scientific">Carboxydothermus pertinax</name>
    <dbReference type="NCBI Taxonomy" id="870242"/>
    <lineage>
        <taxon>Bacteria</taxon>
        <taxon>Bacillati</taxon>
        <taxon>Bacillota</taxon>
        <taxon>Clostridia</taxon>
        <taxon>Thermoanaerobacterales</taxon>
        <taxon>Thermoanaerobacteraceae</taxon>
        <taxon>Carboxydothermus</taxon>
    </lineage>
</organism>
<dbReference type="Pfam" id="PF01869">
    <property type="entry name" value="BcrAD_BadFG"/>
    <property type="match status" value="1"/>
</dbReference>
<dbReference type="Gene3D" id="3.40.50.11900">
    <property type="match status" value="1"/>
</dbReference>
<keyword evidence="2" id="KW-0479">Metal-binding</keyword>
<dbReference type="STRING" id="870242.cpu_17690"/>
<evidence type="ECO:0000313" key="7">
    <source>
        <dbReference type="Proteomes" id="UP000187485"/>
    </source>
</evidence>
<dbReference type="InterPro" id="IPR008275">
    <property type="entry name" value="CoA_E_activase_dom"/>
</dbReference>
<evidence type="ECO:0000256" key="3">
    <source>
        <dbReference type="ARBA" id="ARBA00023004"/>
    </source>
</evidence>
<dbReference type="AlphaFoldDB" id="A0A1L8CWM5"/>
<dbReference type="Gene3D" id="3.40.50.11890">
    <property type="match status" value="1"/>
</dbReference>
<dbReference type="PANTHER" id="PTHR32329">
    <property type="entry name" value="BIFUNCTIONAL PROTEIN [INCLUDES 2-HYDROXYACYL-COA DEHYDRATASE (N-TER) AND ITS ACTIVATOR DOMAIN (C_TERM)-RELATED"/>
    <property type="match status" value="1"/>
</dbReference>
<sequence>MPLGGENLVGYVCKYTPVEIIEAFGEKPVRIESGCKSYERAEALLHTNTCSFVKGVLENIIENNIEEVILTSCCDSIKRLYDVLKDRVKFIYILDLPRKKDTFAVDVFYKEIIKFIDAYKAFKKKGFTVENFLKILEDKSSFKKTQKSSESIAILGARLKDDVVEKIKNSCSVNIINFTCTGEDRIFNIESEDNLLKGYAASLLNLTPCMRMAEDRSKFFYKDFKGIIYNTIKFCDYYSYEYAEMKSQLNIPFLKIETDYTDSNSGQILTRIDAFFEATDIKKMEQKKAKKGYFAGIDSGSTSTNVVIIDENKNIISYSIIPTGPKALESAFKAFEIALNNAGIKEKDITSIVATGYGRVSIPFAEKMVTEITCHGKGAFFIDNRVRTVIDIGGQDSKVIRLDESGNVIDFVMNDKCSAGTGRFLEVMSRTLGISIHEMAKVHAEVKENITITSMCTVFAESEVISLIAQNKDQKDIIHALNKSVASKAVSLVDRIGRKGKYMMTGGVAKNQGVVTAIESKLGEKLVIPAEPQIIGALGAALIAFEGTNG</sequence>
<evidence type="ECO:0000259" key="5">
    <source>
        <dbReference type="Pfam" id="PF01869"/>
    </source>
</evidence>
<name>A0A1L8CWM5_9THEO</name>
<reference evidence="7" key="1">
    <citation type="submission" date="2016-12" db="EMBL/GenBank/DDBJ databases">
        <title>Draft Genome Sequences od Carboxydothermus pertinax and islandicus, Hydrogenogenic Carboxydotrophic Bacteria.</title>
        <authorList>
            <person name="Fukuyama Y."/>
            <person name="Ohmae K."/>
            <person name="Yoneda Y."/>
            <person name="Yoshida T."/>
            <person name="Sako Y."/>
        </authorList>
    </citation>
    <scope>NUCLEOTIDE SEQUENCE [LARGE SCALE GENOMIC DNA]</scope>
    <source>
        <strain evidence="7">Ug1</strain>
    </source>
</reference>
<dbReference type="GO" id="GO:0051536">
    <property type="term" value="F:iron-sulfur cluster binding"/>
    <property type="evidence" value="ECO:0007669"/>
    <property type="project" value="UniProtKB-KW"/>
</dbReference>
<dbReference type="PANTHER" id="PTHR32329:SF2">
    <property type="entry name" value="BIFUNCTIONAL PROTEIN [INCLUDES 2-HYDROXYACYL-COA DEHYDRATASE (N-TER) AND ITS ACTIVATOR DOMAIN (C_TERM)"/>
    <property type="match status" value="1"/>
</dbReference>
<gene>
    <name evidence="6" type="ORF">cpu_17690</name>
</gene>
<dbReference type="InterPro" id="IPR010327">
    <property type="entry name" value="FldB/FldC_alpha/beta"/>
</dbReference>
<dbReference type="InterPro" id="IPR002731">
    <property type="entry name" value="ATPase_BadF"/>
</dbReference>
<comment type="caution">
    <text evidence="6">The sequence shown here is derived from an EMBL/GenBank/DDBJ whole genome shotgun (WGS) entry which is preliminary data.</text>
</comment>
<comment type="cofactor">
    <cofactor evidence="1">
        <name>[4Fe-4S] cluster</name>
        <dbReference type="ChEBI" id="CHEBI:49883"/>
    </cofactor>
</comment>
<protein>
    <submittedName>
        <fullName evidence="6">Putative CoA dehydratase subunit/(R)-2-hydroxyglutaryl-CoA dehydratase activator</fullName>
    </submittedName>
</protein>
<keyword evidence="3" id="KW-0408">Iron</keyword>
<dbReference type="CDD" id="cd24036">
    <property type="entry name" value="ASKHA_NBD_BcrAD_BadFG_HgdC_HadI"/>
    <property type="match status" value="1"/>
</dbReference>
<dbReference type="EMBL" id="BDJK01000037">
    <property type="protein sequence ID" value="GAV23259.1"/>
    <property type="molecule type" value="Genomic_DNA"/>
</dbReference>
<evidence type="ECO:0000256" key="4">
    <source>
        <dbReference type="ARBA" id="ARBA00023014"/>
    </source>
</evidence>
<dbReference type="NCBIfam" id="TIGR00241">
    <property type="entry name" value="CoA_E_activ"/>
    <property type="match status" value="1"/>
</dbReference>
<dbReference type="Proteomes" id="UP000187485">
    <property type="component" value="Unassembled WGS sequence"/>
</dbReference>
<evidence type="ECO:0000256" key="1">
    <source>
        <dbReference type="ARBA" id="ARBA00001966"/>
    </source>
</evidence>
<dbReference type="Pfam" id="PF06050">
    <property type="entry name" value="HGD-D"/>
    <property type="match status" value="1"/>
</dbReference>
<dbReference type="GO" id="GO:0046872">
    <property type="term" value="F:metal ion binding"/>
    <property type="evidence" value="ECO:0007669"/>
    <property type="project" value="UniProtKB-KW"/>
</dbReference>
<keyword evidence="7" id="KW-1185">Reference proteome</keyword>
<keyword evidence="4" id="KW-0411">Iron-sulfur</keyword>
<evidence type="ECO:0000256" key="2">
    <source>
        <dbReference type="ARBA" id="ARBA00022723"/>
    </source>
</evidence>